<dbReference type="InterPro" id="IPR000160">
    <property type="entry name" value="GGDEF_dom"/>
</dbReference>
<dbReference type="SMART" id="SM00052">
    <property type="entry name" value="EAL"/>
    <property type="match status" value="1"/>
</dbReference>
<dbReference type="PROSITE" id="PS50883">
    <property type="entry name" value="EAL"/>
    <property type="match status" value="1"/>
</dbReference>
<dbReference type="Gene3D" id="3.20.20.450">
    <property type="entry name" value="EAL domain"/>
    <property type="match status" value="1"/>
</dbReference>
<reference evidence="4" key="2">
    <citation type="submission" date="2020-10" db="EMBL/GenBank/DDBJ databases">
        <title>Comparative genomics of the Acetobacterium genus.</title>
        <authorList>
            <person name="Marshall C."/>
            <person name="May H."/>
            <person name="Norman S."/>
        </authorList>
    </citation>
    <scope>NUCLEOTIDE SEQUENCE</scope>
    <source>
        <strain evidence="4">DER-2019</strain>
    </source>
</reference>
<accession>A0A923KWS1</accession>
<evidence type="ECO:0000259" key="3">
    <source>
        <dbReference type="PROSITE" id="PS50887"/>
    </source>
</evidence>
<keyword evidence="5" id="KW-1185">Reference proteome</keyword>
<dbReference type="SUPFAM" id="SSF141868">
    <property type="entry name" value="EAL domain-like"/>
    <property type="match status" value="1"/>
</dbReference>
<dbReference type="RefSeq" id="WP_148565884.1">
    <property type="nucleotide sequence ID" value="NZ_RXYA01000002.1"/>
</dbReference>
<dbReference type="PANTHER" id="PTHR33121">
    <property type="entry name" value="CYCLIC DI-GMP PHOSPHODIESTERASE PDEF"/>
    <property type="match status" value="1"/>
</dbReference>
<feature type="transmembrane region" description="Helical" evidence="1">
    <location>
        <begin position="370"/>
        <end position="392"/>
    </location>
</feature>
<dbReference type="InterPro" id="IPR029787">
    <property type="entry name" value="Nucleotide_cyclase"/>
</dbReference>
<keyword evidence="1" id="KW-0812">Transmembrane</keyword>
<gene>
    <name evidence="4" type="ORF">GH810_04230</name>
</gene>
<dbReference type="InterPro" id="IPR043128">
    <property type="entry name" value="Rev_trsase/Diguanyl_cyclase"/>
</dbReference>
<feature type="domain" description="GGDEF" evidence="3">
    <location>
        <begin position="581"/>
        <end position="716"/>
    </location>
</feature>
<dbReference type="SMART" id="SM00267">
    <property type="entry name" value="GGDEF"/>
    <property type="match status" value="1"/>
</dbReference>
<dbReference type="CDD" id="cd01949">
    <property type="entry name" value="GGDEF"/>
    <property type="match status" value="1"/>
</dbReference>
<keyword evidence="1" id="KW-0472">Membrane</keyword>
<dbReference type="Pfam" id="PF00990">
    <property type="entry name" value="GGDEF"/>
    <property type="match status" value="1"/>
</dbReference>
<dbReference type="Pfam" id="PF00563">
    <property type="entry name" value="EAL"/>
    <property type="match status" value="1"/>
</dbReference>
<sequence>MKKTWTLRRQLNILLALIVIFQSIALIFALWFSQVYFMLDAEAVRLLSNTTETRAQTFDLSVGAMIGNMANETENLNSELVQLAQQNQKSPEDLYLDDDSYNQAALVASATLVSILKQNHVTGAYFILNGSNANKADTVAHSAVYIRNSTPDVSASTNYSLEIGPTAVSKEYHMPTSIRWNLDMRSDKEENYFDFYEKPIWASTQFKGSEMERFGYWSTPKDILNDNQQVVCYTMPVLDENGNGYGVIGIEIAMPYFSQHYLPDSDLLYHNSFYVISEMHDNALDLGWFIPSGVLAKTYLKSGEPLQLKAVKEGGIFETTLDELGTMYSSVQKLKVYSENSPFVDENWTLSCFVPSDVLTENSVSVREKVFYSIALTTVLAFTAVFVLVYFFTRKISRLSKYVRNLSPYDEIHFLPTGMREIDDLTSAVQLLNQSLMNVSKTTSKILELSLLPIGGYEVLDNNKHVILTDFLYKLLHIDQGSLISKDDWVLFYNKLTQYPIDDHDDIYEYYDEYAGKQLWLRILEAKQPTGSVGVILDVTADIEENRRLANELDYDALTHLFSNTALKREANRKIKEEPDKIGAMIFIDLDNLKYINDNFGHDMGDRLIIRASEIFRYFEQFKGIVSRISGDEFAVYLHGYEDQDELRKIIEKLYPYSKSFSFIRPNGTSNRIRFSSGVAWYPEDADNVIDLLKLSDFAMYEAKNKEKGRLFEFNRDYYQQMSYLLENREVINRLLDEQLIRFAFQPIVDLKTGEIIAYEALMRSLLNDFKNPMEILTVAAAQSKSAQLERMIILMAYQTVEENSQEIGDRKIFINSIPSQRLSEEDHLMLERHYRHIFKNIVIEVTEEENNNSNNMNEKIKFIRKSGIQIAVDDFGSGYSNELRILSLLPDIIKIDMELIQGIHSNSDKQNIVANLVEFCHNKGIKVVAEGIEETMDLVKIIEMDIDYAQGYYLGRPTFSFAKEDERLKKEILDLHKK</sequence>
<dbReference type="PROSITE" id="PS50887">
    <property type="entry name" value="GGDEF"/>
    <property type="match status" value="1"/>
</dbReference>
<dbReference type="InterPro" id="IPR001633">
    <property type="entry name" value="EAL_dom"/>
</dbReference>
<feature type="domain" description="EAL" evidence="2">
    <location>
        <begin position="721"/>
        <end position="972"/>
    </location>
</feature>
<dbReference type="SUPFAM" id="SSF55073">
    <property type="entry name" value="Nucleotide cyclase"/>
    <property type="match status" value="1"/>
</dbReference>
<feature type="transmembrane region" description="Helical" evidence="1">
    <location>
        <begin position="12"/>
        <end position="32"/>
    </location>
</feature>
<dbReference type="CDD" id="cd01948">
    <property type="entry name" value="EAL"/>
    <property type="match status" value="1"/>
</dbReference>
<dbReference type="NCBIfam" id="TIGR00254">
    <property type="entry name" value="GGDEF"/>
    <property type="match status" value="1"/>
</dbReference>
<evidence type="ECO:0000313" key="4">
    <source>
        <dbReference type="EMBL" id="MBC3887511.1"/>
    </source>
</evidence>
<organism evidence="4 5">
    <name type="scientific">Acetobacterium paludosum</name>
    <dbReference type="NCBI Taxonomy" id="52693"/>
    <lineage>
        <taxon>Bacteria</taxon>
        <taxon>Bacillati</taxon>
        <taxon>Bacillota</taxon>
        <taxon>Clostridia</taxon>
        <taxon>Eubacteriales</taxon>
        <taxon>Eubacteriaceae</taxon>
        <taxon>Acetobacterium</taxon>
    </lineage>
</organism>
<dbReference type="OrthoDB" id="9813903at2"/>
<proteinExistence type="predicted"/>
<dbReference type="InterPro" id="IPR035919">
    <property type="entry name" value="EAL_sf"/>
</dbReference>
<evidence type="ECO:0000256" key="1">
    <source>
        <dbReference type="SAM" id="Phobius"/>
    </source>
</evidence>
<dbReference type="Gene3D" id="3.30.70.270">
    <property type="match status" value="1"/>
</dbReference>
<reference evidence="4" key="1">
    <citation type="submission" date="2019-10" db="EMBL/GenBank/DDBJ databases">
        <authorList>
            <person name="Ross D.E."/>
            <person name="Gulliver D."/>
        </authorList>
    </citation>
    <scope>NUCLEOTIDE SEQUENCE</scope>
    <source>
        <strain evidence="4">DER-2019</strain>
    </source>
</reference>
<dbReference type="InterPro" id="IPR050706">
    <property type="entry name" value="Cyclic-di-GMP_PDE-like"/>
</dbReference>
<keyword evidence="1" id="KW-1133">Transmembrane helix</keyword>
<comment type="caution">
    <text evidence="4">The sequence shown here is derived from an EMBL/GenBank/DDBJ whole genome shotgun (WGS) entry which is preliminary data.</text>
</comment>
<protein>
    <submittedName>
        <fullName evidence="4">EAL domain-containing protein</fullName>
    </submittedName>
</protein>
<name>A0A923KWS1_9FIRM</name>
<evidence type="ECO:0000313" key="5">
    <source>
        <dbReference type="Proteomes" id="UP000616595"/>
    </source>
</evidence>
<dbReference type="Proteomes" id="UP000616595">
    <property type="component" value="Unassembled WGS sequence"/>
</dbReference>
<dbReference type="GO" id="GO:0071111">
    <property type="term" value="F:cyclic-guanylate-specific phosphodiesterase activity"/>
    <property type="evidence" value="ECO:0007669"/>
    <property type="project" value="InterPro"/>
</dbReference>
<dbReference type="EMBL" id="WJBD01000003">
    <property type="protein sequence ID" value="MBC3887511.1"/>
    <property type="molecule type" value="Genomic_DNA"/>
</dbReference>
<dbReference type="PANTHER" id="PTHR33121:SF71">
    <property type="entry name" value="OXYGEN SENSOR PROTEIN DOSP"/>
    <property type="match status" value="1"/>
</dbReference>
<dbReference type="AlphaFoldDB" id="A0A923KWS1"/>
<evidence type="ECO:0000259" key="2">
    <source>
        <dbReference type="PROSITE" id="PS50883"/>
    </source>
</evidence>